<comment type="similarity">
    <text evidence="1">Belongs to the peptidase C48 family.</text>
</comment>
<evidence type="ECO:0000313" key="6">
    <source>
        <dbReference type="Proteomes" id="UP000182658"/>
    </source>
</evidence>
<evidence type="ECO:0000313" key="5">
    <source>
        <dbReference type="EMBL" id="OIW22214.1"/>
    </source>
</evidence>
<dbReference type="PROSITE" id="PS50600">
    <property type="entry name" value="ULP_PROTEASE"/>
    <property type="match status" value="1"/>
</dbReference>
<dbReference type="OrthoDB" id="4797772at2759"/>
<evidence type="ECO:0000256" key="2">
    <source>
        <dbReference type="ARBA" id="ARBA00022670"/>
    </source>
</evidence>
<keyword evidence="3" id="KW-0378">Hydrolase</keyword>
<evidence type="ECO:0000259" key="4">
    <source>
        <dbReference type="PROSITE" id="PS50600"/>
    </source>
</evidence>
<dbReference type="InParanoid" id="A0A1J7I3W0"/>
<dbReference type="Proteomes" id="UP000182658">
    <property type="component" value="Unassembled WGS sequence"/>
</dbReference>
<organism evidence="5 6">
    <name type="scientific">Coniochaeta ligniaria NRRL 30616</name>
    <dbReference type="NCBI Taxonomy" id="1408157"/>
    <lineage>
        <taxon>Eukaryota</taxon>
        <taxon>Fungi</taxon>
        <taxon>Dikarya</taxon>
        <taxon>Ascomycota</taxon>
        <taxon>Pezizomycotina</taxon>
        <taxon>Sordariomycetes</taxon>
        <taxon>Sordariomycetidae</taxon>
        <taxon>Coniochaetales</taxon>
        <taxon>Coniochaetaceae</taxon>
        <taxon>Coniochaeta</taxon>
    </lineage>
</organism>
<name>A0A1J7I3W0_9PEZI</name>
<gene>
    <name evidence="5" type="ORF">CONLIGDRAFT_319606</name>
</gene>
<dbReference type="InterPro" id="IPR038765">
    <property type="entry name" value="Papain-like_cys_pep_sf"/>
</dbReference>
<dbReference type="SUPFAM" id="SSF54001">
    <property type="entry name" value="Cysteine proteinases"/>
    <property type="match status" value="1"/>
</dbReference>
<evidence type="ECO:0000256" key="1">
    <source>
        <dbReference type="ARBA" id="ARBA00005234"/>
    </source>
</evidence>
<dbReference type="Pfam" id="PF02902">
    <property type="entry name" value="Peptidase_C48"/>
    <property type="match status" value="1"/>
</dbReference>
<dbReference type="GO" id="GO:0019783">
    <property type="term" value="F:ubiquitin-like protein peptidase activity"/>
    <property type="evidence" value="ECO:0007669"/>
    <property type="project" value="UniProtKB-ARBA"/>
</dbReference>
<reference evidence="5 6" key="1">
    <citation type="submission" date="2016-10" db="EMBL/GenBank/DDBJ databases">
        <title>Draft genome sequence of Coniochaeta ligniaria NRRL30616, a lignocellulolytic fungus for bioabatement of inhibitors in plant biomass hydrolysates.</title>
        <authorList>
            <consortium name="DOE Joint Genome Institute"/>
            <person name="Jimenez D.J."/>
            <person name="Hector R.E."/>
            <person name="Riley R."/>
            <person name="Sun H."/>
            <person name="Grigoriev I.V."/>
            <person name="Van Elsas J.D."/>
            <person name="Nichols N.N."/>
        </authorList>
    </citation>
    <scope>NUCLEOTIDE SEQUENCE [LARGE SCALE GENOMIC DNA]</scope>
    <source>
        <strain evidence="5 6">NRRL 30616</strain>
    </source>
</reference>
<dbReference type="EMBL" id="KV875135">
    <property type="protein sequence ID" value="OIW22214.1"/>
    <property type="molecule type" value="Genomic_DNA"/>
</dbReference>
<dbReference type="AlphaFoldDB" id="A0A1J7I3W0"/>
<keyword evidence="6" id="KW-1185">Reference proteome</keyword>
<sequence>MERYCEAANIIADDFTLVTHPLWLELSIKLPEKLPTKEEQTTILSPLHHQIPGGHWTLLVLDTKHGSLAHYDPARLGGLVDKVFTKVQPWISNLLPTVPKWCTSVLSGPKQDDVVSCGLFVLGAIAHILTTHSPQLEDMPSSPATIRELLAEYLGHAVTLFESKPRCTISPIKLPSLRQA</sequence>
<keyword evidence="2" id="KW-0645">Protease</keyword>
<dbReference type="GO" id="GO:0006508">
    <property type="term" value="P:proteolysis"/>
    <property type="evidence" value="ECO:0007669"/>
    <property type="project" value="UniProtKB-KW"/>
</dbReference>
<dbReference type="STRING" id="1408157.A0A1J7I3W0"/>
<protein>
    <recommendedName>
        <fullName evidence="4">Ubiquitin-like protease family profile domain-containing protein</fullName>
    </recommendedName>
</protein>
<dbReference type="Gene3D" id="3.40.395.10">
    <property type="entry name" value="Adenoviral Proteinase, Chain A"/>
    <property type="match status" value="1"/>
</dbReference>
<dbReference type="InterPro" id="IPR003653">
    <property type="entry name" value="Peptidase_C48_C"/>
</dbReference>
<accession>A0A1J7I3W0</accession>
<feature type="domain" description="Ubiquitin-like protease family profile" evidence="4">
    <location>
        <begin position="1"/>
        <end position="128"/>
    </location>
</feature>
<evidence type="ECO:0000256" key="3">
    <source>
        <dbReference type="ARBA" id="ARBA00022801"/>
    </source>
</evidence>
<proteinExistence type="inferred from homology"/>
<dbReference type="GO" id="GO:0008234">
    <property type="term" value="F:cysteine-type peptidase activity"/>
    <property type="evidence" value="ECO:0007669"/>
    <property type="project" value="InterPro"/>
</dbReference>